<dbReference type="EMBL" id="JAOVZR010000001">
    <property type="protein sequence ID" value="MCY0148705.1"/>
    <property type="molecule type" value="Genomic_DNA"/>
</dbReference>
<sequence>MPSTNPAARSSSRRFVWLGVAILAAIALWTIGWYLVANRIEAHLPTTMQQIAGNDASAECANAEVRGYPFRFGLFCDRMGYTNPQEALTLEAGALRSAAQFYHPGHVVSEIDGPLLISAPGLDLHIDWKSLQSSIRATPSGLDRGSIDSRNVSLDIDGAGLPQKLAMAAERFTAHARKNGPDLDIAAYGENVRGNIIADTGTTALTLEATLPGRAGLLDMPYAPLLPPYQAQIHQLSIGFDGDASLEITGPVRISADGLISGDLQLAIRGQERDRRDCRKAQSGDGRKSAPVRPDARRARQRAGRRRHHPAVDDSQRQRFHGTVSTGSAAGAITSFRRASPARGIPVDTPGLIRELQKAPSCACDGQSPAHPYPDPPR</sequence>
<evidence type="ECO:0000256" key="1">
    <source>
        <dbReference type="SAM" id="MobiDB-lite"/>
    </source>
</evidence>
<feature type="compositionally biased region" description="Basic and acidic residues" evidence="1">
    <location>
        <begin position="271"/>
        <end position="298"/>
    </location>
</feature>
<evidence type="ECO:0000313" key="4">
    <source>
        <dbReference type="Proteomes" id="UP001073227"/>
    </source>
</evidence>
<feature type="transmembrane region" description="Helical" evidence="2">
    <location>
        <begin position="15"/>
        <end position="36"/>
    </location>
</feature>
<keyword evidence="2" id="KW-0812">Transmembrane</keyword>
<reference evidence="3" key="1">
    <citation type="submission" date="2022-10" db="EMBL/GenBank/DDBJ databases">
        <title>Hoeflea sp. G2-23, isolated from marine algae.</title>
        <authorList>
            <person name="Kristyanto S."/>
            <person name="Kim J.M."/>
            <person name="Jeon C.O."/>
        </authorList>
    </citation>
    <scope>NUCLEOTIDE SEQUENCE</scope>
    <source>
        <strain evidence="3">G2-23</strain>
    </source>
</reference>
<keyword evidence="4" id="KW-1185">Reference proteome</keyword>
<dbReference type="Proteomes" id="UP001073227">
    <property type="component" value="Unassembled WGS sequence"/>
</dbReference>
<keyword evidence="2" id="KW-0472">Membrane</keyword>
<gene>
    <name evidence="3" type="ORF">OEG84_13600</name>
</gene>
<accession>A0ABT3ZA95</accession>
<proteinExistence type="predicted"/>
<protein>
    <submittedName>
        <fullName evidence="3">DUF2125 domain-containing protein</fullName>
    </submittedName>
</protein>
<dbReference type="RefSeq" id="WP_267654241.1">
    <property type="nucleotide sequence ID" value="NZ_JAOVZR010000001.1"/>
</dbReference>
<keyword evidence="2" id="KW-1133">Transmembrane helix</keyword>
<dbReference type="InterPro" id="IPR018666">
    <property type="entry name" value="DUF2125"/>
</dbReference>
<feature type="region of interest" description="Disordered" evidence="1">
    <location>
        <begin position="271"/>
        <end position="378"/>
    </location>
</feature>
<comment type="caution">
    <text evidence="3">The sequence shown here is derived from an EMBL/GenBank/DDBJ whole genome shotgun (WGS) entry which is preliminary data.</text>
</comment>
<feature type="compositionally biased region" description="Basic residues" evidence="1">
    <location>
        <begin position="299"/>
        <end position="309"/>
    </location>
</feature>
<dbReference type="Pfam" id="PF09898">
    <property type="entry name" value="DUF2125"/>
    <property type="match status" value="1"/>
</dbReference>
<evidence type="ECO:0000313" key="3">
    <source>
        <dbReference type="EMBL" id="MCY0148705.1"/>
    </source>
</evidence>
<name>A0ABT3ZA95_9HYPH</name>
<organism evidence="3 4">
    <name type="scientific">Hoeflea algicola</name>
    <dbReference type="NCBI Taxonomy" id="2983763"/>
    <lineage>
        <taxon>Bacteria</taxon>
        <taxon>Pseudomonadati</taxon>
        <taxon>Pseudomonadota</taxon>
        <taxon>Alphaproteobacteria</taxon>
        <taxon>Hyphomicrobiales</taxon>
        <taxon>Rhizobiaceae</taxon>
        <taxon>Hoeflea</taxon>
    </lineage>
</organism>
<evidence type="ECO:0000256" key="2">
    <source>
        <dbReference type="SAM" id="Phobius"/>
    </source>
</evidence>